<evidence type="ECO:0000313" key="3">
    <source>
        <dbReference type="Proteomes" id="UP000028252"/>
    </source>
</evidence>
<dbReference type="Proteomes" id="UP000028252">
    <property type="component" value="Unassembled WGS sequence"/>
</dbReference>
<dbReference type="Pfam" id="PF03797">
    <property type="entry name" value="Autotransporter"/>
    <property type="match status" value="1"/>
</dbReference>
<keyword evidence="3" id="KW-1185">Reference proteome</keyword>
<organism evidence="2 3">
    <name type="scientific">Marinobacterium lacunae</name>
    <dbReference type="NCBI Taxonomy" id="1232683"/>
    <lineage>
        <taxon>Bacteria</taxon>
        <taxon>Pseudomonadati</taxon>
        <taxon>Pseudomonadota</taxon>
        <taxon>Gammaproteobacteria</taxon>
        <taxon>Oceanospirillales</taxon>
        <taxon>Oceanospirillaceae</taxon>
        <taxon>Marinobacterium</taxon>
    </lineage>
</organism>
<dbReference type="EMBL" id="JMQN01000040">
    <property type="protein sequence ID" value="KEA63093.1"/>
    <property type="molecule type" value="Genomic_DNA"/>
</dbReference>
<proteinExistence type="predicted"/>
<dbReference type="eggNOG" id="ENOG50341R6">
    <property type="taxonomic scope" value="Bacteria"/>
</dbReference>
<dbReference type="STRING" id="1232683.ADIMK_2617"/>
<evidence type="ECO:0000313" key="2">
    <source>
        <dbReference type="EMBL" id="KEA63093.1"/>
    </source>
</evidence>
<gene>
    <name evidence="2" type="ORF">ADIMK_2617</name>
</gene>
<dbReference type="AlphaFoldDB" id="A0A081FX38"/>
<sequence length="325" mass="35611">MNLGQAGLMRSFFENDQFGSVQWRIGQGRTTVGTATAPGAPTTGYADGTTDVIVPLSFMHMLPDGRSDLLFSLRGTFANGDDNRVELDGEIMRFDLQYLRYPSANTMLGVGAFVEQTNLEIVGAGSIDHDGGGIRVDLLNKFGERWGVAARAEYSWGDTTTQVAVGPGLKLRHAQGDDRFYTQAEVIGTFHHQDLGVAPEGWALHPILGVQYQRNFLEETADSFGEVSSGVVGDTEDYGTLWGHLRLEKEIRPGSASPNLLLGIEHEYVNDLDLFVDERTYAVLGAGVSMTLEKGSRLELSYTRHQGLQDNRSNQALAAIMSWNF</sequence>
<accession>A0A081FX38</accession>
<dbReference type="PATRIC" id="fig|1232683.4.peg.2568"/>
<dbReference type="SUPFAM" id="SSF103515">
    <property type="entry name" value="Autotransporter"/>
    <property type="match status" value="1"/>
</dbReference>
<evidence type="ECO:0000259" key="1">
    <source>
        <dbReference type="Pfam" id="PF03797"/>
    </source>
</evidence>
<comment type="caution">
    <text evidence="2">The sequence shown here is derived from an EMBL/GenBank/DDBJ whole genome shotgun (WGS) entry which is preliminary data.</text>
</comment>
<reference evidence="2 3" key="1">
    <citation type="submission" date="2014-04" db="EMBL/GenBank/DDBJ databases">
        <title>Marinobacterium kochiensis sp. nov., isolated from sediment sample collected from Kochi backwaters in Kerala, India.</title>
        <authorList>
            <person name="Singh A."/>
            <person name="Pinnaka A.K."/>
        </authorList>
    </citation>
    <scope>NUCLEOTIDE SEQUENCE [LARGE SCALE GENOMIC DNA]</scope>
    <source>
        <strain evidence="2 3">AK27</strain>
    </source>
</reference>
<feature type="domain" description="Autotransporter" evidence="1">
    <location>
        <begin position="80"/>
        <end position="303"/>
    </location>
</feature>
<protein>
    <recommendedName>
        <fullName evidence="1">Autotransporter domain-containing protein</fullName>
    </recommendedName>
</protein>
<name>A0A081FX38_9GAMM</name>
<dbReference type="InterPro" id="IPR036709">
    <property type="entry name" value="Autotransporte_beta_dom_sf"/>
</dbReference>
<dbReference type="InterPro" id="IPR005546">
    <property type="entry name" value="Autotransporte_beta"/>
</dbReference>
<dbReference type="Gene3D" id="2.40.128.130">
    <property type="entry name" value="Autotransporter beta-domain"/>
    <property type="match status" value="1"/>
</dbReference>